<dbReference type="Gene3D" id="3.40.50.2300">
    <property type="match status" value="1"/>
</dbReference>
<evidence type="ECO:0000313" key="2">
    <source>
        <dbReference type="Proteomes" id="UP000584587"/>
    </source>
</evidence>
<accession>A0A846TQS6</accession>
<gene>
    <name evidence="1" type="ORF">HER12_02835</name>
</gene>
<sequence>MINQIRSAQGLADMNSSELANYNITFDKLENSFTGGFESGTPNAKAITSQLINDRKTDIVFPVAGAQTTDLISAIVNSPSNKAAKIIGVDVDQSEQYDYAKEYFLTSAKKGIRESVDWMLWNSFNLKNDEGTISDYPDSEKYFNSEIPPLADKKYIGIFDNLSIQPIYQKLIELDDTYWNLADKVMEMFKKLSDDLANNTNSKKWDNAWQTVIDVNIPDYRPDF</sequence>
<dbReference type="AlphaFoldDB" id="A0A846TQS6"/>
<organism evidence="1 2">
    <name type="scientific">Spiroplasma platyhelix PALS-1</name>
    <dbReference type="NCBI Taxonomy" id="1276218"/>
    <lineage>
        <taxon>Bacteria</taxon>
        <taxon>Bacillati</taxon>
        <taxon>Mycoplasmatota</taxon>
        <taxon>Mollicutes</taxon>
        <taxon>Entomoplasmatales</taxon>
        <taxon>Spiroplasmataceae</taxon>
        <taxon>Spiroplasma</taxon>
    </lineage>
</organism>
<evidence type="ECO:0000313" key="1">
    <source>
        <dbReference type="EMBL" id="NKE38690.1"/>
    </source>
</evidence>
<dbReference type="Proteomes" id="UP000584587">
    <property type="component" value="Unassembled WGS sequence"/>
</dbReference>
<keyword evidence="2" id="KW-1185">Reference proteome</keyword>
<reference evidence="1 2" key="1">
    <citation type="submission" date="2020-04" db="EMBL/GenBank/DDBJ databases">
        <title>Complete genome sequence of Spiroplasma platyhelix ATCC 51748, an insect isolate.</title>
        <authorList>
            <person name="Green E.A."/>
            <person name="Klassen J.L."/>
        </authorList>
    </citation>
    <scope>NUCLEOTIDE SEQUENCE [LARGE SCALE GENOMIC DNA]</scope>
    <source>
        <strain evidence="1 2">PALS-1</strain>
    </source>
</reference>
<name>A0A846TQS6_9MOLU</name>
<protein>
    <recommendedName>
        <fullName evidence="3">Ribose/galactose ABC transporter substrate-binding protein</fullName>
    </recommendedName>
</protein>
<dbReference type="EMBL" id="JAAVVK010000002">
    <property type="protein sequence ID" value="NKE38690.1"/>
    <property type="molecule type" value="Genomic_DNA"/>
</dbReference>
<dbReference type="RefSeq" id="WP_168105161.1">
    <property type="nucleotide sequence ID" value="NZ_CP051215.1"/>
</dbReference>
<evidence type="ECO:0008006" key="3">
    <source>
        <dbReference type="Google" id="ProtNLM"/>
    </source>
</evidence>
<comment type="caution">
    <text evidence="1">The sequence shown here is derived from an EMBL/GenBank/DDBJ whole genome shotgun (WGS) entry which is preliminary data.</text>
</comment>
<proteinExistence type="predicted"/>